<evidence type="ECO:0000313" key="2">
    <source>
        <dbReference type="EMBL" id="AQT68084.1"/>
    </source>
</evidence>
<dbReference type="SUPFAM" id="SSF53639">
    <property type="entry name" value="AraD/HMP-PK domain-like"/>
    <property type="match status" value="1"/>
</dbReference>
<reference evidence="3" key="1">
    <citation type="submission" date="2017-02" db="EMBL/GenBank/DDBJ databases">
        <title>Comparative genomics and description of representatives of a novel lineage of planctomycetes thriving in anoxic sediments.</title>
        <authorList>
            <person name="Spring S."/>
            <person name="Bunk B."/>
            <person name="Sproer C."/>
        </authorList>
    </citation>
    <scope>NUCLEOTIDE SEQUENCE [LARGE SCALE GENOMIC DNA]</scope>
    <source>
        <strain evidence="3">ST-NAGAB-D1</strain>
    </source>
</reference>
<dbReference type="Pfam" id="PF00596">
    <property type="entry name" value="Aldolase_II"/>
    <property type="match status" value="1"/>
</dbReference>
<dbReference type="SMART" id="SM01007">
    <property type="entry name" value="Aldolase_II"/>
    <property type="match status" value="1"/>
</dbReference>
<name>A0A1U9NK25_9BACT</name>
<protein>
    <submittedName>
        <fullName evidence="2">Short chain dehydrogenase</fullName>
    </submittedName>
</protein>
<sequence length="354" mass="38732">MDILNTITDLSHEFGIADYVLGGGGNTSCKNSSTLWVKPSGTTLADLEPETFVALSRNQLADLYKINPPAEASAREALVKDRMQNAVLTDAGRRASVEAPLHDSLSARYVVHTHPCLVNGMTCAMEGKAVCRELFPTALWLDYIDPGYTLCMEVRNEIQNYKDQNGREPSLIFLKNHGVFVAADEPDEIRKLYAEVMSMLKASYDNAGVSLELDVGAKPEVDRIKAAESIIRDAIGMDDISIASGGRFKPASGPISPDHIVYAKSYPYIGTPTHKGIDDFKSKHGYIPQVIAFGDAVFGVSEEAKGASLALQLAQDAALVEQLAEAFGGIDYMSEKAREFIENWEVESYRKKQM</sequence>
<gene>
    <name evidence="2" type="ORF">STSP2_01239</name>
</gene>
<evidence type="ECO:0000313" key="3">
    <source>
        <dbReference type="Proteomes" id="UP000189674"/>
    </source>
</evidence>
<dbReference type="Proteomes" id="UP000189674">
    <property type="component" value="Chromosome"/>
</dbReference>
<dbReference type="RefSeq" id="WP_169853026.1">
    <property type="nucleotide sequence ID" value="NZ_CP019791.1"/>
</dbReference>
<dbReference type="Gene3D" id="3.40.225.10">
    <property type="entry name" value="Class II aldolase/adducin N-terminal domain"/>
    <property type="match status" value="1"/>
</dbReference>
<dbReference type="AlphaFoldDB" id="A0A1U9NK25"/>
<evidence type="ECO:0000259" key="1">
    <source>
        <dbReference type="SMART" id="SM01007"/>
    </source>
</evidence>
<accession>A0A1U9NK25</accession>
<keyword evidence="3" id="KW-1185">Reference proteome</keyword>
<dbReference type="EMBL" id="CP019791">
    <property type="protein sequence ID" value="AQT68084.1"/>
    <property type="molecule type" value="Genomic_DNA"/>
</dbReference>
<proteinExistence type="predicted"/>
<dbReference type="STRING" id="1936003.STSP2_01239"/>
<dbReference type="InterPro" id="IPR001303">
    <property type="entry name" value="Aldolase_II/adducin_N"/>
</dbReference>
<feature type="domain" description="Class II aldolase/adducin N-terminal" evidence="1">
    <location>
        <begin position="5"/>
        <end position="204"/>
    </location>
</feature>
<dbReference type="InterPro" id="IPR036409">
    <property type="entry name" value="Aldolase_II/adducin_N_sf"/>
</dbReference>
<dbReference type="KEGG" id="alus:STSP2_01239"/>
<organism evidence="2 3">
    <name type="scientific">Anaerohalosphaera lusitana</name>
    <dbReference type="NCBI Taxonomy" id="1936003"/>
    <lineage>
        <taxon>Bacteria</taxon>
        <taxon>Pseudomonadati</taxon>
        <taxon>Planctomycetota</taxon>
        <taxon>Phycisphaerae</taxon>
        <taxon>Sedimentisphaerales</taxon>
        <taxon>Anaerohalosphaeraceae</taxon>
        <taxon>Anaerohalosphaera</taxon>
    </lineage>
</organism>